<comment type="caution">
    <text evidence="2">The sequence shown here is derived from an EMBL/GenBank/DDBJ whole genome shotgun (WGS) entry which is preliminary data.</text>
</comment>
<feature type="compositionally biased region" description="Gly residues" evidence="1">
    <location>
        <begin position="97"/>
        <end position="119"/>
    </location>
</feature>
<reference evidence="2" key="1">
    <citation type="submission" date="2021-03" db="EMBL/GenBank/DDBJ databases">
        <authorList>
            <person name="Bekaert M."/>
        </authorList>
    </citation>
    <scope>NUCLEOTIDE SEQUENCE</scope>
</reference>
<name>A0A8S3VL40_MYTED</name>
<feature type="compositionally biased region" description="Polar residues" evidence="1">
    <location>
        <begin position="44"/>
        <end position="66"/>
    </location>
</feature>
<protein>
    <submittedName>
        <fullName evidence="2">Uncharacterized protein</fullName>
    </submittedName>
</protein>
<proteinExistence type="predicted"/>
<dbReference type="OrthoDB" id="6077174at2759"/>
<sequence length="228" mass="25407">MTPEKVDQPDFIPTYAVIDKKPPPSPSSLKNGRGGSSYPKKYVTLNTRPEYQTSRDSTIPMQYYTSNKPAPPPYGYPNPKYPAQNGYANYDYPKSTHGGGPLHPSHGGGPLNQSYGGGPLHPSQPTPYSTLTQRDHMTNQPIRSGPQVQRSFSEDYDNTFDTTPMMSYSSHGSSGQTPTWRSMNDDIPEPQPLVYPSERRPMTFQQQSSSKMSIYDNVQFGLDKMGNE</sequence>
<keyword evidence="3" id="KW-1185">Reference proteome</keyword>
<feature type="compositionally biased region" description="Polar residues" evidence="1">
    <location>
        <begin position="126"/>
        <end position="151"/>
    </location>
</feature>
<gene>
    <name evidence="2" type="ORF">MEDL_68717</name>
</gene>
<organism evidence="2 3">
    <name type="scientific">Mytilus edulis</name>
    <name type="common">Blue mussel</name>
    <dbReference type="NCBI Taxonomy" id="6550"/>
    <lineage>
        <taxon>Eukaryota</taxon>
        <taxon>Metazoa</taxon>
        <taxon>Spiralia</taxon>
        <taxon>Lophotrochozoa</taxon>
        <taxon>Mollusca</taxon>
        <taxon>Bivalvia</taxon>
        <taxon>Autobranchia</taxon>
        <taxon>Pteriomorphia</taxon>
        <taxon>Mytilida</taxon>
        <taxon>Mytiloidea</taxon>
        <taxon>Mytilidae</taxon>
        <taxon>Mytilinae</taxon>
        <taxon>Mytilus</taxon>
    </lineage>
</organism>
<evidence type="ECO:0000313" key="3">
    <source>
        <dbReference type="Proteomes" id="UP000683360"/>
    </source>
</evidence>
<dbReference type="AlphaFoldDB" id="A0A8S3VL40"/>
<dbReference type="Proteomes" id="UP000683360">
    <property type="component" value="Unassembled WGS sequence"/>
</dbReference>
<evidence type="ECO:0000313" key="2">
    <source>
        <dbReference type="EMBL" id="CAG2257437.1"/>
    </source>
</evidence>
<feature type="compositionally biased region" description="Polar residues" evidence="1">
    <location>
        <begin position="159"/>
        <end position="182"/>
    </location>
</feature>
<dbReference type="EMBL" id="CAJPWZ010003329">
    <property type="protein sequence ID" value="CAG2257437.1"/>
    <property type="molecule type" value="Genomic_DNA"/>
</dbReference>
<feature type="compositionally biased region" description="Pro residues" evidence="1">
    <location>
        <begin position="69"/>
        <end position="80"/>
    </location>
</feature>
<accession>A0A8S3VL40</accession>
<feature type="compositionally biased region" description="Polar residues" evidence="1">
    <location>
        <begin position="203"/>
        <end position="212"/>
    </location>
</feature>
<evidence type="ECO:0000256" key="1">
    <source>
        <dbReference type="SAM" id="MobiDB-lite"/>
    </source>
</evidence>
<feature type="region of interest" description="Disordered" evidence="1">
    <location>
        <begin position="1"/>
        <end position="215"/>
    </location>
</feature>